<accession>A0A835UYW1</accession>
<evidence type="ECO:0000313" key="2">
    <source>
        <dbReference type="Proteomes" id="UP000636800"/>
    </source>
</evidence>
<organism evidence="1 2">
    <name type="scientific">Vanilla planifolia</name>
    <name type="common">Vanilla</name>
    <dbReference type="NCBI Taxonomy" id="51239"/>
    <lineage>
        <taxon>Eukaryota</taxon>
        <taxon>Viridiplantae</taxon>
        <taxon>Streptophyta</taxon>
        <taxon>Embryophyta</taxon>
        <taxon>Tracheophyta</taxon>
        <taxon>Spermatophyta</taxon>
        <taxon>Magnoliopsida</taxon>
        <taxon>Liliopsida</taxon>
        <taxon>Asparagales</taxon>
        <taxon>Orchidaceae</taxon>
        <taxon>Vanilloideae</taxon>
        <taxon>Vanilleae</taxon>
        <taxon>Vanilla</taxon>
    </lineage>
</organism>
<dbReference type="AlphaFoldDB" id="A0A835UYW1"/>
<evidence type="ECO:0008006" key="3">
    <source>
        <dbReference type="Google" id="ProtNLM"/>
    </source>
</evidence>
<protein>
    <recommendedName>
        <fullName evidence="3">Ubiquitin-like domain-containing protein</fullName>
    </recommendedName>
</protein>
<comment type="caution">
    <text evidence="1">The sequence shown here is derived from an EMBL/GenBank/DDBJ whole genome shotgun (WGS) entry which is preliminary data.</text>
</comment>
<dbReference type="SUPFAM" id="SSF54236">
    <property type="entry name" value="Ubiquitin-like"/>
    <property type="match status" value="1"/>
</dbReference>
<proteinExistence type="predicted"/>
<name>A0A835UYW1_VANPL</name>
<dbReference type="Proteomes" id="UP000636800">
    <property type="component" value="Chromosome 6"/>
</dbReference>
<dbReference type="Gene3D" id="3.10.20.90">
    <property type="entry name" value="Phosphatidylinositol 3-kinase Catalytic Subunit, Chain A, domain 1"/>
    <property type="match status" value="1"/>
</dbReference>
<dbReference type="EMBL" id="JADCNL010000006">
    <property type="protein sequence ID" value="KAG0476846.1"/>
    <property type="molecule type" value="Genomic_DNA"/>
</dbReference>
<keyword evidence="2" id="KW-1185">Reference proteome</keyword>
<gene>
    <name evidence="1" type="ORF">HPP92_013687</name>
</gene>
<reference evidence="1 2" key="1">
    <citation type="journal article" date="2020" name="Nat. Food">
        <title>A phased Vanilla planifolia genome enables genetic improvement of flavour and production.</title>
        <authorList>
            <person name="Hasing T."/>
            <person name="Tang H."/>
            <person name="Brym M."/>
            <person name="Khazi F."/>
            <person name="Huang T."/>
            <person name="Chambers A.H."/>
        </authorList>
    </citation>
    <scope>NUCLEOTIDE SEQUENCE [LARGE SCALE GENOMIC DNA]</scope>
    <source>
        <tissue evidence="1">Leaf</tissue>
    </source>
</reference>
<evidence type="ECO:0000313" key="1">
    <source>
        <dbReference type="EMBL" id="KAG0476846.1"/>
    </source>
</evidence>
<sequence>MIASIRSRDGLERVTVPANSANVGSLETLIQAQLAVPVPAQKLCRDRNLLIA</sequence>
<dbReference type="InterPro" id="IPR029071">
    <property type="entry name" value="Ubiquitin-like_domsf"/>
</dbReference>